<reference evidence="1 2" key="1">
    <citation type="journal article" name="Sci. Rep.">
        <title>Genome-scale phylogenetic analyses confirm Olpidium as the closest living zoosporic fungus to the non-flagellated, terrestrial fungi.</title>
        <authorList>
            <person name="Chang Y."/>
            <person name="Rochon D."/>
            <person name="Sekimoto S."/>
            <person name="Wang Y."/>
            <person name="Chovatia M."/>
            <person name="Sandor L."/>
            <person name="Salamov A."/>
            <person name="Grigoriev I.V."/>
            <person name="Stajich J.E."/>
            <person name="Spatafora J.W."/>
        </authorList>
    </citation>
    <scope>NUCLEOTIDE SEQUENCE [LARGE SCALE GENOMIC DNA]</scope>
    <source>
        <strain evidence="1">S191</strain>
    </source>
</reference>
<protein>
    <submittedName>
        <fullName evidence="1">Uncharacterized protein</fullName>
    </submittedName>
</protein>
<accession>A0A8H8DKJ8</accession>
<dbReference type="EMBL" id="JAEFCI010003214">
    <property type="protein sequence ID" value="KAG5461736.1"/>
    <property type="molecule type" value="Genomic_DNA"/>
</dbReference>
<organism evidence="1 2">
    <name type="scientific">Olpidium bornovanus</name>
    <dbReference type="NCBI Taxonomy" id="278681"/>
    <lineage>
        <taxon>Eukaryota</taxon>
        <taxon>Fungi</taxon>
        <taxon>Fungi incertae sedis</taxon>
        <taxon>Olpidiomycota</taxon>
        <taxon>Olpidiomycotina</taxon>
        <taxon>Olpidiomycetes</taxon>
        <taxon>Olpidiales</taxon>
        <taxon>Olpidiaceae</taxon>
        <taxon>Olpidium</taxon>
    </lineage>
</organism>
<evidence type="ECO:0000313" key="1">
    <source>
        <dbReference type="EMBL" id="KAG5461736.1"/>
    </source>
</evidence>
<keyword evidence="2" id="KW-1185">Reference proteome</keyword>
<evidence type="ECO:0000313" key="2">
    <source>
        <dbReference type="Proteomes" id="UP000673691"/>
    </source>
</evidence>
<proteinExistence type="predicted"/>
<dbReference type="Proteomes" id="UP000673691">
    <property type="component" value="Unassembled WGS sequence"/>
</dbReference>
<dbReference type="AlphaFoldDB" id="A0A8H8DKJ8"/>
<sequence>MMSAPATSISNEAAELLQARVRILELEKEVREQTLADAPVAAVEYGFCGRWFRSIRTAVHSNL</sequence>
<gene>
    <name evidence="1" type="ORF">BJ554DRAFT_6022</name>
</gene>
<name>A0A8H8DKJ8_9FUNG</name>
<comment type="caution">
    <text evidence="1">The sequence shown here is derived from an EMBL/GenBank/DDBJ whole genome shotgun (WGS) entry which is preliminary data.</text>
</comment>